<reference evidence="2 3" key="1">
    <citation type="submission" date="2016-10" db="EMBL/GenBank/DDBJ databases">
        <authorList>
            <person name="de Groot N.N."/>
        </authorList>
    </citation>
    <scope>NUCLEOTIDE SEQUENCE [LARGE SCALE GENOMIC DNA]</scope>
    <source>
        <strain evidence="2 3">CGMCC 1.6291</strain>
    </source>
</reference>
<protein>
    <recommendedName>
        <fullName evidence="4">Phospholipid-binding protein, PBP family</fullName>
    </recommendedName>
</protein>
<dbReference type="Gene3D" id="3.90.280.10">
    <property type="entry name" value="PEBP-like"/>
    <property type="match status" value="1"/>
</dbReference>
<evidence type="ECO:0008006" key="4">
    <source>
        <dbReference type="Google" id="ProtNLM"/>
    </source>
</evidence>
<dbReference type="Pfam" id="PF01161">
    <property type="entry name" value="PBP"/>
    <property type="match status" value="1"/>
</dbReference>
<evidence type="ECO:0000313" key="2">
    <source>
        <dbReference type="EMBL" id="SEO91377.1"/>
    </source>
</evidence>
<evidence type="ECO:0000256" key="1">
    <source>
        <dbReference type="SAM" id="MobiDB-lite"/>
    </source>
</evidence>
<proteinExistence type="predicted"/>
<keyword evidence="3" id="KW-1185">Reference proteome</keyword>
<dbReference type="InterPro" id="IPR036610">
    <property type="entry name" value="PEBP-like_sf"/>
</dbReference>
<dbReference type="RefSeq" id="WP_091643664.1">
    <property type="nucleotide sequence ID" value="NZ_FOEG01000004.1"/>
</dbReference>
<sequence>MKLTSHSLREGQPVPERNAFGVPDPQTHMRFGDNYSPHLAWSGVPEGTRSLVLLCHDPDVPSEADDVNKEDREVPADLPRVDFFHWVLVDIPPDTHELEEGAFSREVTPKGKSGPEAPGGLRQGLNDFTNFLAGNPDMAGEYFGYDGPCPPWNDALLHHYVFTLYATDLERCPVDGKFTGQDVRQALSGHVLDRAAVTGTYTLNPKVKG</sequence>
<accession>A0A1H8TKJ5</accession>
<dbReference type="NCBIfam" id="TIGR00481">
    <property type="entry name" value="YbhB/YbcL family Raf kinase inhibitor-like protein"/>
    <property type="match status" value="1"/>
</dbReference>
<dbReference type="PANTHER" id="PTHR30289">
    <property type="entry name" value="UNCHARACTERIZED PROTEIN YBCL-RELATED"/>
    <property type="match status" value="1"/>
</dbReference>
<dbReference type="STRING" id="406100.SAMN04488052_104271"/>
<dbReference type="InterPro" id="IPR008914">
    <property type="entry name" value="PEBP"/>
</dbReference>
<feature type="region of interest" description="Disordered" evidence="1">
    <location>
        <begin position="1"/>
        <end position="24"/>
    </location>
</feature>
<dbReference type="OrthoDB" id="9797506at2"/>
<dbReference type="EMBL" id="FOEG01000004">
    <property type="protein sequence ID" value="SEO91377.1"/>
    <property type="molecule type" value="Genomic_DNA"/>
</dbReference>
<gene>
    <name evidence="2" type="ORF">SAMN04488052_104271</name>
</gene>
<dbReference type="InterPro" id="IPR005247">
    <property type="entry name" value="YbhB_YbcL/LppC-like"/>
</dbReference>
<dbReference type="SUPFAM" id="SSF49777">
    <property type="entry name" value="PEBP-like"/>
    <property type="match status" value="1"/>
</dbReference>
<dbReference type="AlphaFoldDB" id="A0A1H8TKJ5"/>
<evidence type="ECO:0000313" key="3">
    <source>
        <dbReference type="Proteomes" id="UP000199657"/>
    </source>
</evidence>
<dbReference type="Proteomes" id="UP000199657">
    <property type="component" value="Unassembled WGS sequence"/>
</dbReference>
<organism evidence="2 3">
    <name type="scientific">Aquisalimonas asiatica</name>
    <dbReference type="NCBI Taxonomy" id="406100"/>
    <lineage>
        <taxon>Bacteria</taxon>
        <taxon>Pseudomonadati</taxon>
        <taxon>Pseudomonadota</taxon>
        <taxon>Gammaproteobacteria</taxon>
        <taxon>Chromatiales</taxon>
        <taxon>Ectothiorhodospiraceae</taxon>
        <taxon>Aquisalimonas</taxon>
    </lineage>
</organism>
<name>A0A1H8TKJ5_9GAMM</name>
<dbReference type="CDD" id="cd00865">
    <property type="entry name" value="PEBP_bact_arch"/>
    <property type="match status" value="1"/>
</dbReference>
<dbReference type="PANTHER" id="PTHR30289:SF1">
    <property type="entry name" value="PEBP (PHOSPHATIDYLETHANOLAMINE-BINDING PROTEIN) FAMILY PROTEIN"/>
    <property type="match status" value="1"/>
</dbReference>